<feature type="region of interest" description="Disordered" evidence="1">
    <location>
        <begin position="398"/>
        <end position="425"/>
    </location>
</feature>
<dbReference type="InterPro" id="IPR005693">
    <property type="entry name" value="Mce"/>
</dbReference>
<evidence type="ECO:0000313" key="6">
    <source>
        <dbReference type="Proteomes" id="UP001240447"/>
    </source>
</evidence>
<feature type="signal peptide" evidence="2">
    <location>
        <begin position="1"/>
        <end position="31"/>
    </location>
</feature>
<dbReference type="PANTHER" id="PTHR33371">
    <property type="entry name" value="INTERMEMBRANE PHOSPHOLIPID TRANSPORT SYSTEM BINDING PROTEIN MLAD-RELATED"/>
    <property type="match status" value="1"/>
</dbReference>
<dbReference type="InterPro" id="IPR052336">
    <property type="entry name" value="MlaD_Phospholipid_Transporter"/>
</dbReference>
<feature type="domain" description="Mammalian cell entry C-terminal" evidence="4">
    <location>
        <begin position="125"/>
        <end position="306"/>
    </location>
</feature>
<proteinExistence type="predicted"/>
<evidence type="ECO:0000313" key="5">
    <source>
        <dbReference type="EMBL" id="MDP9823209.1"/>
    </source>
</evidence>
<comment type="caution">
    <text evidence="5">The sequence shown here is derived from an EMBL/GenBank/DDBJ whole genome shotgun (WGS) entry which is preliminary data.</text>
</comment>
<feature type="chain" id="PRO_5045605915" evidence="2">
    <location>
        <begin position="32"/>
        <end position="445"/>
    </location>
</feature>
<feature type="domain" description="Mce/MlaD" evidence="3">
    <location>
        <begin position="45"/>
        <end position="119"/>
    </location>
</feature>
<keyword evidence="2" id="KW-0732">Signal</keyword>
<name>A0ABT9NS14_9ACTN</name>
<dbReference type="Proteomes" id="UP001240447">
    <property type="component" value="Unassembled WGS sequence"/>
</dbReference>
<dbReference type="Pfam" id="PF02470">
    <property type="entry name" value="MlaD"/>
    <property type="match status" value="1"/>
</dbReference>
<dbReference type="InterPro" id="IPR003399">
    <property type="entry name" value="Mce/MlaD"/>
</dbReference>
<dbReference type="Pfam" id="PF11887">
    <property type="entry name" value="Mce4_CUP1"/>
    <property type="match status" value="1"/>
</dbReference>
<evidence type="ECO:0000256" key="2">
    <source>
        <dbReference type="SAM" id="SignalP"/>
    </source>
</evidence>
<evidence type="ECO:0000259" key="4">
    <source>
        <dbReference type="Pfam" id="PF11887"/>
    </source>
</evidence>
<accession>A0ABT9NS14</accession>
<dbReference type="InterPro" id="IPR024516">
    <property type="entry name" value="Mce_C"/>
</dbReference>
<sequence>MTRDRTRRGWLRRGALAVAAAVVISGCGTTASDLPLPGTRAAEGSYEISAIFDDALNLEVGAQVRIDGLPVGRVTRLGTRDFRAEVVMAIDPDVELTSEATARLRSTTALGELFVQVDPADGGEVLGDGDELTPARTSVAATVEDTLAAASMLINGGSLGQVQTIVEELNTAVGGRRASAKQLLTETETFLTEANRSTAAIDRTLTTLRDAGALLDRREQSINTALTEIAPAARVLRRNTDDLVGLLETSDELARTGDQVVRAIRDDFTQVVEQLHPVLDELLTISDQVGPGLEATARFSRLFDAAVPSDFLNLHFILGTRITVGNPSLPIPEIEVPDLPLLPGLPDIGIPGGIIDLLPGLADLLRPGGGKTTAPQSELPGLGSILGNLGKLGITSELGAGAEGADPGKPGGAQGTKPEPAPAGGLAGIVDSLVGGLQDLIGGRR</sequence>
<organism evidence="5 6">
    <name type="scientific">Nocardioides massiliensis</name>
    <dbReference type="NCBI Taxonomy" id="1325935"/>
    <lineage>
        <taxon>Bacteria</taxon>
        <taxon>Bacillati</taxon>
        <taxon>Actinomycetota</taxon>
        <taxon>Actinomycetes</taxon>
        <taxon>Propionibacteriales</taxon>
        <taxon>Nocardioidaceae</taxon>
        <taxon>Nocardioides</taxon>
    </lineage>
</organism>
<reference evidence="5 6" key="1">
    <citation type="submission" date="2023-07" db="EMBL/GenBank/DDBJ databases">
        <title>Sequencing the genomes of 1000 actinobacteria strains.</title>
        <authorList>
            <person name="Klenk H.-P."/>
        </authorList>
    </citation>
    <scope>NUCLEOTIDE SEQUENCE [LARGE SCALE GENOMIC DNA]</scope>
    <source>
        <strain evidence="5 6">GD13</strain>
    </source>
</reference>
<dbReference type="RefSeq" id="WP_306825257.1">
    <property type="nucleotide sequence ID" value="NZ_JAUSQM010000001.1"/>
</dbReference>
<dbReference type="InterPro" id="IPR006311">
    <property type="entry name" value="TAT_signal"/>
</dbReference>
<evidence type="ECO:0000259" key="3">
    <source>
        <dbReference type="Pfam" id="PF02470"/>
    </source>
</evidence>
<dbReference type="NCBIfam" id="TIGR00996">
    <property type="entry name" value="Mtu_fam_mce"/>
    <property type="match status" value="1"/>
</dbReference>
<dbReference type="PROSITE" id="PS51318">
    <property type="entry name" value="TAT"/>
    <property type="match status" value="1"/>
</dbReference>
<keyword evidence="6" id="KW-1185">Reference proteome</keyword>
<dbReference type="PROSITE" id="PS51257">
    <property type="entry name" value="PROKAR_LIPOPROTEIN"/>
    <property type="match status" value="1"/>
</dbReference>
<protein>
    <submittedName>
        <fullName evidence="5">Phospholipid/cholesterol/gamma-HCH transport system substrate-binding protein</fullName>
    </submittedName>
</protein>
<dbReference type="PANTHER" id="PTHR33371:SF15">
    <property type="entry name" value="LIPOPROTEIN LPRN"/>
    <property type="match status" value="1"/>
</dbReference>
<gene>
    <name evidence="5" type="ORF">J2S59_003018</name>
</gene>
<dbReference type="EMBL" id="JAUSQM010000001">
    <property type="protein sequence ID" value="MDP9823209.1"/>
    <property type="molecule type" value="Genomic_DNA"/>
</dbReference>
<evidence type="ECO:0000256" key="1">
    <source>
        <dbReference type="SAM" id="MobiDB-lite"/>
    </source>
</evidence>